<keyword evidence="2" id="KW-1185">Reference proteome</keyword>
<protein>
    <submittedName>
        <fullName evidence="1">Uncharacterized protein</fullName>
    </submittedName>
</protein>
<comment type="caution">
    <text evidence="1">The sequence shown here is derived from an EMBL/GenBank/DDBJ whole genome shotgun (WGS) entry which is preliminary data.</text>
</comment>
<name>A0A835CGR5_9FABA</name>
<proteinExistence type="predicted"/>
<accession>A0A835CGR5</accession>
<dbReference type="AlphaFoldDB" id="A0A835CGR5"/>
<reference evidence="1" key="1">
    <citation type="submission" date="2020-09" db="EMBL/GenBank/DDBJ databases">
        <title>Genome-Enabled Discovery of Anthraquinone Biosynthesis in Senna tora.</title>
        <authorList>
            <person name="Kang S.-H."/>
            <person name="Pandey R.P."/>
            <person name="Lee C.-M."/>
            <person name="Sim J.-S."/>
            <person name="Jeong J.-T."/>
            <person name="Choi B.-S."/>
            <person name="Jung M."/>
            <person name="Ginzburg D."/>
            <person name="Zhao K."/>
            <person name="Won S.Y."/>
            <person name="Oh T.-J."/>
            <person name="Yu Y."/>
            <person name="Kim N.-H."/>
            <person name="Lee O.R."/>
            <person name="Lee T.-H."/>
            <person name="Bashyal P."/>
            <person name="Kim T.-S."/>
            <person name="Lee W.-H."/>
            <person name="Kawkins C."/>
            <person name="Kim C.-K."/>
            <person name="Kim J.S."/>
            <person name="Ahn B.O."/>
            <person name="Rhee S.Y."/>
            <person name="Sohng J.K."/>
        </authorList>
    </citation>
    <scope>NUCLEOTIDE SEQUENCE</scope>
    <source>
        <tissue evidence="1">Leaf</tissue>
    </source>
</reference>
<gene>
    <name evidence="1" type="ORF">G2W53_003827</name>
</gene>
<evidence type="ECO:0000313" key="1">
    <source>
        <dbReference type="EMBL" id="KAF7841529.1"/>
    </source>
</evidence>
<dbReference type="EMBL" id="JAAIUW010000002">
    <property type="protein sequence ID" value="KAF7841529.1"/>
    <property type="molecule type" value="Genomic_DNA"/>
</dbReference>
<sequence length="33" mass="3459">MSLLQRVLLLAAKLTKASYPLLDTTLASASVAV</sequence>
<dbReference type="Proteomes" id="UP000634136">
    <property type="component" value="Unassembled WGS sequence"/>
</dbReference>
<evidence type="ECO:0000313" key="2">
    <source>
        <dbReference type="Proteomes" id="UP000634136"/>
    </source>
</evidence>
<organism evidence="1 2">
    <name type="scientific">Senna tora</name>
    <dbReference type="NCBI Taxonomy" id="362788"/>
    <lineage>
        <taxon>Eukaryota</taxon>
        <taxon>Viridiplantae</taxon>
        <taxon>Streptophyta</taxon>
        <taxon>Embryophyta</taxon>
        <taxon>Tracheophyta</taxon>
        <taxon>Spermatophyta</taxon>
        <taxon>Magnoliopsida</taxon>
        <taxon>eudicotyledons</taxon>
        <taxon>Gunneridae</taxon>
        <taxon>Pentapetalae</taxon>
        <taxon>rosids</taxon>
        <taxon>fabids</taxon>
        <taxon>Fabales</taxon>
        <taxon>Fabaceae</taxon>
        <taxon>Caesalpinioideae</taxon>
        <taxon>Cassia clade</taxon>
        <taxon>Senna</taxon>
    </lineage>
</organism>